<feature type="non-terminal residue" evidence="2">
    <location>
        <position position="1"/>
    </location>
</feature>
<organism evidence="2 3">
    <name type="scientific">Dichanthelium oligosanthes</name>
    <dbReference type="NCBI Taxonomy" id="888268"/>
    <lineage>
        <taxon>Eukaryota</taxon>
        <taxon>Viridiplantae</taxon>
        <taxon>Streptophyta</taxon>
        <taxon>Embryophyta</taxon>
        <taxon>Tracheophyta</taxon>
        <taxon>Spermatophyta</taxon>
        <taxon>Magnoliopsida</taxon>
        <taxon>Liliopsida</taxon>
        <taxon>Poales</taxon>
        <taxon>Poaceae</taxon>
        <taxon>PACMAD clade</taxon>
        <taxon>Panicoideae</taxon>
        <taxon>Panicodae</taxon>
        <taxon>Paniceae</taxon>
        <taxon>Dichantheliinae</taxon>
        <taxon>Dichanthelium</taxon>
    </lineage>
</organism>
<reference evidence="2 3" key="1">
    <citation type="submission" date="2016-09" db="EMBL/GenBank/DDBJ databases">
        <title>The draft genome of Dichanthelium oligosanthes: A C3 panicoid grass species.</title>
        <authorList>
            <person name="Studer A.J."/>
            <person name="Schnable J.C."/>
            <person name="Brutnell T.P."/>
        </authorList>
    </citation>
    <scope>NUCLEOTIDE SEQUENCE [LARGE SCALE GENOMIC DNA]</scope>
    <source>
        <strain evidence="3">cv. Kellogg 1175</strain>
        <tissue evidence="2">Leaf</tissue>
    </source>
</reference>
<feature type="compositionally biased region" description="Basic and acidic residues" evidence="1">
    <location>
        <begin position="57"/>
        <end position="80"/>
    </location>
</feature>
<keyword evidence="3" id="KW-1185">Reference proteome</keyword>
<dbReference type="EMBL" id="LWDX02002092">
    <property type="protein sequence ID" value="OEL38352.1"/>
    <property type="molecule type" value="Genomic_DNA"/>
</dbReference>
<comment type="caution">
    <text evidence="2">The sequence shown here is derived from an EMBL/GenBank/DDBJ whole genome shotgun (WGS) entry which is preliminary data.</text>
</comment>
<dbReference type="GO" id="GO:0016740">
    <property type="term" value="F:transferase activity"/>
    <property type="evidence" value="ECO:0007669"/>
    <property type="project" value="UniProtKB-KW"/>
</dbReference>
<dbReference type="Proteomes" id="UP000095767">
    <property type="component" value="Unassembled WGS sequence"/>
</dbReference>
<dbReference type="AlphaFoldDB" id="A0A1E5WLS2"/>
<sequence length="80" mass="8289">LVPAGGGAAARGGGRVPDALRVELDDGEPMRRGADAVLALLRGAADQLPVQVHGVGHGHDGEDVRSHRVPVHENSIHLRP</sequence>
<evidence type="ECO:0000313" key="3">
    <source>
        <dbReference type="Proteomes" id="UP000095767"/>
    </source>
</evidence>
<feature type="region of interest" description="Disordered" evidence="1">
    <location>
        <begin position="54"/>
        <end position="80"/>
    </location>
</feature>
<name>A0A1E5WLS2_9POAL</name>
<accession>A0A1E5WLS2</accession>
<proteinExistence type="predicted"/>
<gene>
    <name evidence="2" type="ORF">BAE44_0000629</name>
</gene>
<keyword evidence="2" id="KW-0808">Transferase</keyword>
<evidence type="ECO:0000256" key="1">
    <source>
        <dbReference type="SAM" id="MobiDB-lite"/>
    </source>
</evidence>
<protein>
    <submittedName>
        <fullName evidence="2">UDP-glycosyltransferase 85A5</fullName>
    </submittedName>
</protein>
<evidence type="ECO:0000313" key="2">
    <source>
        <dbReference type="EMBL" id="OEL38352.1"/>
    </source>
</evidence>